<sequence length="533" mass="61198">MSKYKVILVEDEIPARMVFRQMIEARADLFELAGEAEDGLDGLALAEAHRPHLIVTDITMPRMTGLEMLHELERKGMAVPQTVILTCHQDFHYAQQAIQLKAASYLIKDDCLSDPELLVRTMEGLAEKVDLHDQNREKQRQLEQKVRSNEVEIEQNLFLDMLRNPAAEGRWLESLEAAGIPAEGVPFRFLLLELDRGSLRFSMDQLEELKLWQFAGVNVLKELLEGMGPNKVVALDKGRFIALYVSERDGRLMPEKVADSFNSFLKMNCIVLQGLFEPGLAKQLPLVKKMAGASYPFFYRSGETVKAREWEEANRFAPVDEQHGRFWMRVVRQALLEPHAGEAALEGERDSFLRQAAEHRWDPEQIKSLYLRAFLDISHFKPEAGAGVDLGAELRSRLAHCQTFLAVHNATFLQFHKLQQLHSDTKKIDASIARIVQRMHEDVGYPFRQEELAASINYSIPYFSSMFKKTTGESFIQYLTRLRIEKAKLLLLTTDQKTFEIADAVGMENYRSFNRLFKRETGMTPSDFRKRME</sequence>
<dbReference type="EMBL" id="JBJURJ010000006">
    <property type="protein sequence ID" value="MFM9328875.1"/>
    <property type="molecule type" value="Genomic_DNA"/>
</dbReference>
<proteinExistence type="predicted"/>
<evidence type="ECO:0000313" key="1">
    <source>
        <dbReference type="EMBL" id="MFM9328875.1"/>
    </source>
</evidence>
<keyword evidence="2" id="KW-1185">Reference proteome</keyword>
<name>A0ACC7NWL3_9BACL</name>
<evidence type="ECO:0000313" key="2">
    <source>
        <dbReference type="Proteomes" id="UP001631969"/>
    </source>
</evidence>
<protein>
    <submittedName>
        <fullName evidence="1">Helix-turn-helix domain-containing protein</fullName>
    </submittedName>
</protein>
<accession>A0ACC7NWL3</accession>
<dbReference type="Proteomes" id="UP001631969">
    <property type="component" value="Unassembled WGS sequence"/>
</dbReference>
<comment type="caution">
    <text evidence="1">The sequence shown here is derived from an EMBL/GenBank/DDBJ whole genome shotgun (WGS) entry which is preliminary data.</text>
</comment>
<gene>
    <name evidence="1" type="ORF">ACI1P1_11285</name>
</gene>
<reference evidence="1" key="1">
    <citation type="submission" date="2024-12" db="EMBL/GenBank/DDBJ databases">
        <authorList>
            <person name="Wu N."/>
        </authorList>
    </citation>
    <scope>NUCLEOTIDE SEQUENCE</scope>
    <source>
        <strain evidence="1">P15</strain>
    </source>
</reference>
<organism evidence="1 2">
    <name type="scientific">Paenibacillus mesotrionivorans</name>
    <dbReference type="NCBI Taxonomy" id="3160968"/>
    <lineage>
        <taxon>Bacteria</taxon>
        <taxon>Bacillati</taxon>
        <taxon>Bacillota</taxon>
        <taxon>Bacilli</taxon>
        <taxon>Bacillales</taxon>
        <taxon>Paenibacillaceae</taxon>
        <taxon>Paenibacillus</taxon>
    </lineage>
</organism>